<dbReference type="PANTHER" id="PTHR33498:SF1">
    <property type="entry name" value="TRANSPOSASE FOR INSERTION SEQUENCE ELEMENT IS1557"/>
    <property type="match status" value="1"/>
</dbReference>
<dbReference type="EMBL" id="FPAI01000005">
    <property type="protein sequence ID" value="SFS58429.1"/>
    <property type="molecule type" value="Genomic_DNA"/>
</dbReference>
<dbReference type="PANTHER" id="PTHR33498">
    <property type="entry name" value="TRANSPOSASE FOR INSERTION SEQUENCE ELEMENT IS1557"/>
    <property type="match status" value="1"/>
</dbReference>
<dbReference type="InterPro" id="IPR002560">
    <property type="entry name" value="Transposase_DDE"/>
</dbReference>
<dbReference type="Proteomes" id="UP000199139">
    <property type="component" value="Unassembled WGS sequence"/>
</dbReference>
<dbReference type="InterPro" id="IPR047951">
    <property type="entry name" value="Transpos_ISL3"/>
</dbReference>
<evidence type="ECO:0000313" key="3">
    <source>
        <dbReference type="Proteomes" id="UP000199139"/>
    </source>
</evidence>
<sequence length="140" mass="16811">MFGPLPSKAVVDTMLDYSDELKANYNLLQSFYKAFDDRNFDDLEEIVRKKLDASISSYMKMSIKTLRLHLPHVQNSFDYTYNNYRIEGINKIIVLNRVAYGYRNLKTIRTVFFYILRTNQLNHIRKNHKIKHMFQLHKKN</sequence>
<reference evidence="2 3" key="1">
    <citation type="submission" date="2016-10" db="EMBL/GenBank/DDBJ databases">
        <authorList>
            <person name="de Groot N.N."/>
        </authorList>
    </citation>
    <scope>NUCLEOTIDE SEQUENCE [LARGE SCALE GENOMIC DNA]</scope>
    <source>
        <strain evidence="2 3">DSM 17074</strain>
    </source>
</reference>
<dbReference type="Pfam" id="PF01610">
    <property type="entry name" value="DDE_Tnp_ISL3"/>
    <property type="match status" value="1"/>
</dbReference>
<name>A0A1I6R147_9BACI</name>
<dbReference type="STRING" id="306541.SAMN05421668_10518"/>
<feature type="domain" description="Transposase IS204/IS1001/IS1096/IS1165 DDE" evidence="1">
    <location>
        <begin position="11"/>
        <end position="110"/>
    </location>
</feature>
<evidence type="ECO:0000259" key="1">
    <source>
        <dbReference type="Pfam" id="PF01610"/>
    </source>
</evidence>
<protein>
    <submittedName>
        <fullName evidence="2">Transposase</fullName>
    </submittedName>
</protein>
<gene>
    <name evidence="2" type="ORF">SAMN05421668_10518</name>
</gene>
<dbReference type="AlphaFoldDB" id="A0A1I6R147"/>
<organism evidence="2 3">
    <name type="scientific">Halolactibacillus miurensis</name>
    <dbReference type="NCBI Taxonomy" id="306541"/>
    <lineage>
        <taxon>Bacteria</taxon>
        <taxon>Bacillati</taxon>
        <taxon>Bacillota</taxon>
        <taxon>Bacilli</taxon>
        <taxon>Bacillales</taxon>
        <taxon>Bacillaceae</taxon>
        <taxon>Halolactibacillus</taxon>
    </lineage>
</organism>
<evidence type="ECO:0000313" key="2">
    <source>
        <dbReference type="EMBL" id="SFS58429.1"/>
    </source>
</evidence>
<accession>A0A1I6R147</accession>
<proteinExistence type="predicted"/>